<dbReference type="InterPro" id="IPR046335">
    <property type="entry name" value="LacI/GalR-like_sensor"/>
</dbReference>
<name>A0A1H1ZJ76_9ACTN</name>
<dbReference type="GO" id="GO:0000976">
    <property type="term" value="F:transcription cis-regulatory region binding"/>
    <property type="evidence" value="ECO:0007669"/>
    <property type="project" value="TreeGrafter"/>
</dbReference>
<dbReference type="Gene3D" id="1.10.260.40">
    <property type="entry name" value="lambda repressor-like DNA-binding domains"/>
    <property type="match status" value="1"/>
</dbReference>
<evidence type="ECO:0000313" key="6">
    <source>
        <dbReference type="Proteomes" id="UP000199103"/>
    </source>
</evidence>
<dbReference type="AlphaFoldDB" id="A0A1H1ZJ76"/>
<evidence type="ECO:0000313" key="5">
    <source>
        <dbReference type="EMBL" id="SDT33778.1"/>
    </source>
</evidence>
<dbReference type="InterPro" id="IPR010982">
    <property type="entry name" value="Lambda_DNA-bd_dom_sf"/>
</dbReference>
<dbReference type="CDD" id="cd06267">
    <property type="entry name" value="PBP1_LacI_sugar_binding-like"/>
    <property type="match status" value="1"/>
</dbReference>
<keyword evidence="2" id="KW-0238">DNA-binding</keyword>
<keyword evidence="1" id="KW-0805">Transcription regulation</keyword>
<reference evidence="5 6" key="1">
    <citation type="submission" date="2016-10" db="EMBL/GenBank/DDBJ databases">
        <authorList>
            <person name="de Groot N.N."/>
        </authorList>
    </citation>
    <scope>NUCLEOTIDE SEQUENCE [LARGE SCALE GENOMIC DNA]</scope>
    <source>
        <strain evidence="5 6">DSM 21800</strain>
    </source>
</reference>
<dbReference type="CDD" id="cd01392">
    <property type="entry name" value="HTH_LacI"/>
    <property type="match status" value="1"/>
</dbReference>
<evidence type="ECO:0000256" key="3">
    <source>
        <dbReference type="ARBA" id="ARBA00023163"/>
    </source>
</evidence>
<gene>
    <name evidence="5" type="ORF">SAMN04489812_5260</name>
</gene>
<proteinExistence type="predicted"/>
<dbReference type="SUPFAM" id="SSF53822">
    <property type="entry name" value="Periplasmic binding protein-like I"/>
    <property type="match status" value="1"/>
</dbReference>
<dbReference type="PROSITE" id="PS50932">
    <property type="entry name" value="HTH_LACI_2"/>
    <property type="match status" value="1"/>
</dbReference>
<dbReference type="InterPro" id="IPR028082">
    <property type="entry name" value="Peripla_BP_I"/>
</dbReference>
<organism evidence="5 6">
    <name type="scientific">Microlunatus soli</name>
    <dbReference type="NCBI Taxonomy" id="630515"/>
    <lineage>
        <taxon>Bacteria</taxon>
        <taxon>Bacillati</taxon>
        <taxon>Actinomycetota</taxon>
        <taxon>Actinomycetes</taxon>
        <taxon>Propionibacteriales</taxon>
        <taxon>Propionibacteriaceae</taxon>
        <taxon>Microlunatus</taxon>
    </lineage>
</organism>
<evidence type="ECO:0000256" key="2">
    <source>
        <dbReference type="ARBA" id="ARBA00023125"/>
    </source>
</evidence>
<keyword evidence="6" id="KW-1185">Reference proteome</keyword>
<dbReference type="InterPro" id="IPR000843">
    <property type="entry name" value="HTH_LacI"/>
</dbReference>
<dbReference type="PANTHER" id="PTHR30146:SF153">
    <property type="entry name" value="LACTOSE OPERON REPRESSOR"/>
    <property type="match status" value="1"/>
</dbReference>
<dbReference type="STRING" id="630515.SAMN04489812_5260"/>
<sequence>MKMVAARAGVSVATVSFVLSGRPSGRVAASAETAERVRAIAEELGYRPNQAARAVRTGRSGLVLLSLTQLSDPWCQSVSQAVSAAASGHRLQPLILADGDWGDVLDGQPVDAAFLDAASADDLPRIRTLVDRGLQLIVFSDDLEPDGFDVIRSPQRPGCELAMAHLLASHSRIGCLTGTDPDRPGWHREHAYLDALQQAGIERRPDDLQRYTRDQVGVYEAALRMLDREDRPTAVFAASDFAAITAINVALRLGLSVPDDLAVVGVGNTEEGALMHPSLTSAGPTDFFASLAELIITVAGRPTDHRPRRHDFPWRVHLRESSPA</sequence>
<dbReference type="EMBL" id="LT629772">
    <property type="protein sequence ID" value="SDT33778.1"/>
    <property type="molecule type" value="Genomic_DNA"/>
</dbReference>
<dbReference type="Pfam" id="PF00356">
    <property type="entry name" value="LacI"/>
    <property type="match status" value="1"/>
</dbReference>
<keyword evidence="3" id="KW-0804">Transcription</keyword>
<dbReference type="Gene3D" id="3.40.50.2300">
    <property type="match status" value="2"/>
</dbReference>
<dbReference type="Pfam" id="PF13377">
    <property type="entry name" value="Peripla_BP_3"/>
    <property type="match status" value="1"/>
</dbReference>
<evidence type="ECO:0000256" key="1">
    <source>
        <dbReference type="ARBA" id="ARBA00023015"/>
    </source>
</evidence>
<feature type="domain" description="HTH lacI-type" evidence="4">
    <location>
        <begin position="1"/>
        <end position="57"/>
    </location>
</feature>
<dbReference type="Proteomes" id="UP000199103">
    <property type="component" value="Chromosome I"/>
</dbReference>
<evidence type="ECO:0000259" key="4">
    <source>
        <dbReference type="PROSITE" id="PS50932"/>
    </source>
</evidence>
<dbReference type="GO" id="GO:0003700">
    <property type="term" value="F:DNA-binding transcription factor activity"/>
    <property type="evidence" value="ECO:0007669"/>
    <property type="project" value="TreeGrafter"/>
</dbReference>
<dbReference type="PANTHER" id="PTHR30146">
    <property type="entry name" value="LACI-RELATED TRANSCRIPTIONAL REPRESSOR"/>
    <property type="match status" value="1"/>
</dbReference>
<dbReference type="SUPFAM" id="SSF47413">
    <property type="entry name" value="lambda repressor-like DNA-binding domains"/>
    <property type="match status" value="1"/>
</dbReference>
<accession>A0A1H1ZJ76</accession>
<protein>
    <submittedName>
        <fullName evidence="5">LacI family transcriptional regulator</fullName>
    </submittedName>
</protein>
<dbReference type="SMART" id="SM00354">
    <property type="entry name" value="HTH_LACI"/>
    <property type="match status" value="1"/>
</dbReference>